<dbReference type="AlphaFoldDB" id="A0A075WEZ6"/>
<keyword evidence="4" id="KW-0378">Hydrolase</keyword>
<dbReference type="GO" id="GO:0004519">
    <property type="term" value="F:endonuclease activity"/>
    <property type="evidence" value="ECO:0007669"/>
    <property type="project" value="UniProtKB-KW"/>
</dbReference>
<evidence type="ECO:0000256" key="5">
    <source>
        <dbReference type="ARBA" id="ARBA00022884"/>
    </source>
</evidence>
<dbReference type="GO" id="GO:0003729">
    <property type="term" value="F:mRNA binding"/>
    <property type="evidence" value="ECO:0007669"/>
    <property type="project" value="InterPro"/>
</dbReference>
<accession>A0A075WEZ6</accession>
<evidence type="ECO:0000256" key="1">
    <source>
        <dbReference type="ARBA" id="ARBA00022649"/>
    </source>
</evidence>
<dbReference type="HOGENOM" id="CLU_164851_6_2_2"/>
<evidence type="ECO:0000256" key="4">
    <source>
        <dbReference type="ARBA" id="ARBA00022801"/>
    </source>
</evidence>
<dbReference type="InterPro" id="IPR038570">
    <property type="entry name" value="HicA_sf"/>
</dbReference>
<evidence type="ECO:0000256" key="2">
    <source>
        <dbReference type="ARBA" id="ARBA00022722"/>
    </source>
</evidence>
<protein>
    <submittedName>
        <fullName evidence="7">Putative periplasmic or secreted lipoprotein</fullName>
    </submittedName>
</protein>
<dbReference type="Pfam" id="PF07927">
    <property type="entry name" value="HicA_toxin"/>
    <property type="match status" value="1"/>
</dbReference>
<name>A0A075WEZ6_ARCFL</name>
<gene>
    <name evidence="7" type="ORF">AFULGI_00016050</name>
</gene>
<dbReference type="KEGG" id="afg:AFULGI_00016050"/>
<dbReference type="Proteomes" id="UP000028501">
    <property type="component" value="Chromosome"/>
</dbReference>
<keyword evidence="5" id="KW-0694">RNA-binding</keyword>
<keyword evidence="3" id="KW-0255">Endonuclease</keyword>
<evidence type="ECO:0000313" key="7">
    <source>
        <dbReference type="EMBL" id="AIG98367.1"/>
    </source>
</evidence>
<evidence type="ECO:0000256" key="3">
    <source>
        <dbReference type="ARBA" id="ARBA00022759"/>
    </source>
</evidence>
<dbReference type="GO" id="GO:0016787">
    <property type="term" value="F:hydrolase activity"/>
    <property type="evidence" value="ECO:0007669"/>
    <property type="project" value="UniProtKB-KW"/>
</dbReference>
<proteinExistence type="predicted"/>
<keyword evidence="6" id="KW-0346">Stress response</keyword>
<dbReference type="RefSeq" id="WP_048095724.1">
    <property type="nucleotide sequence ID" value="NZ_CP006577.1"/>
</dbReference>
<dbReference type="Gene3D" id="3.30.920.30">
    <property type="entry name" value="Hypothetical protein"/>
    <property type="match status" value="1"/>
</dbReference>
<dbReference type="GeneID" id="24795105"/>
<dbReference type="SUPFAM" id="SSF54786">
    <property type="entry name" value="YcfA/nrd intein domain"/>
    <property type="match status" value="1"/>
</dbReference>
<sequence>MDERKRPVKLPVVSSDDVIRALKKAGFVYAPKRGKGSHIALYKVDEKTGRKLLVIVPKRKEIPKGTLLSILKQANLTKEEFIELLD</sequence>
<dbReference type="InterPro" id="IPR012933">
    <property type="entry name" value="HicA_mRNA_interferase"/>
</dbReference>
<keyword evidence="2" id="KW-0540">Nuclease</keyword>
<evidence type="ECO:0000313" key="8">
    <source>
        <dbReference type="Proteomes" id="UP000028501"/>
    </source>
</evidence>
<evidence type="ECO:0000256" key="6">
    <source>
        <dbReference type="ARBA" id="ARBA00023016"/>
    </source>
</evidence>
<reference evidence="7 8" key="1">
    <citation type="submission" date="2013-07" db="EMBL/GenBank/DDBJ databases">
        <title>Genome of Archaeoglobus fulgidus.</title>
        <authorList>
            <person name="Fiebig A."/>
            <person name="Birkeland N.-K."/>
        </authorList>
    </citation>
    <scope>NUCLEOTIDE SEQUENCE [LARGE SCALE GENOMIC DNA]</scope>
    <source>
        <strain evidence="7 8">DSM 8774</strain>
    </source>
</reference>
<dbReference type="EMBL" id="CP006577">
    <property type="protein sequence ID" value="AIG98367.1"/>
    <property type="molecule type" value="Genomic_DNA"/>
</dbReference>
<keyword evidence="7" id="KW-0449">Lipoprotein</keyword>
<organism evidence="7 8">
    <name type="scientific">Archaeoglobus fulgidus DSM 8774</name>
    <dbReference type="NCBI Taxonomy" id="1344584"/>
    <lineage>
        <taxon>Archaea</taxon>
        <taxon>Methanobacteriati</taxon>
        <taxon>Methanobacteriota</taxon>
        <taxon>Archaeoglobi</taxon>
        <taxon>Archaeoglobales</taxon>
        <taxon>Archaeoglobaceae</taxon>
        <taxon>Archaeoglobus</taxon>
    </lineage>
</organism>
<keyword evidence="1" id="KW-1277">Toxin-antitoxin system</keyword>